<dbReference type="AlphaFoldDB" id="A0A0A8VE55"/>
<proteinExistence type="predicted"/>
<sequence length="55" mass="6254">MANAVAAKSVQLNILTSQWEMSFKQAEQRATMLTQQRKKTFNELQLAAPIPDFND</sequence>
<dbReference type="EMBL" id="LN681231">
    <property type="protein sequence ID" value="CEK28067.1"/>
    <property type="molecule type" value="Genomic_DNA"/>
</dbReference>
<protein>
    <submittedName>
        <fullName evidence="1">Uncharacterized protein</fullName>
    </submittedName>
</protein>
<organism evidence="1">
    <name type="scientific">Yersinia ruckeri</name>
    <dbReference type="NCBI Taxonomy" id="29486"/>
    <lineage>
        <taxon>Bacteria</taxon>
        <taxon>Pseudomonadati</taxon>
        <taxon>Pseudomonadota</taxon>
        <taxon>Gammaproteobacteria</taxon>
        <taxon>Enterobacterales</taxon>
        <taxon>Yersiniaceae</taxon>
        <taxon>Yersinia</taxon>
    </lineage>
</organism>
<name>A0A0A8VE55_YERRU</name>
<accession>A0A0A8VE55</accession>
<evidence type="ECO:0000313" key="1">
    <source>
        <dbReference type="EMBL" id="CEK28067.1"/>
    </source>
</evidence>
<reference evidence="1" key="1">
    <citation type="journal article" date="2015" name="Genome Announc.">
        <title>Complete Genome Sequence of Yersinia ruckeri Strain CSF007-82, Etiologic Agent of Red Mouth Disease in Salmonid Fish.</title>
        <authorList>
            <person name="Nelson M.C."/>
            <person name="LaPatra S.E."/>
            <person name="Welch T.J."/>
            <person name="Graf J."/>
        </authorList>
    </citation>
    <scope>NUCLEOTIDE SEQUENCE</scope>
    <source>
        <strain evidence="1">CSF007-82</strain>
    </source>
</reference>
<gene>
    <name evidence="1" type="ORF">CSF007_11625</name>
</gene>